<gene>
    <name evidence="2" type="ORF">BM221_002557</name>
</gene>
<comment type="caution">
    <text evidence="2">The sequence shown here is derived from an EMBL/GenBank/DDBJ whole genome shotgun (WGS) entry which is preliminary data.</text>
</comment>
<evidence type="ECO:0000313" key="3">
    <source>
        <dbReference type="Proteomes" id="UP000235728"/>
    </source>
</evidence>
<dbReference type="EMBL" id="MRVG01000002">
    <property type="protein sequence ID" value="PMB72453.1"/>
    <property type="molecule type" value="Genomic_DNA"/>
</dbReference>
<organism evidence="2 3">
    <name type="scientific">Beauveria bassiana</name>
    <name type="common">White muscardine disease fungus</name>
    <name type="synonym">Tritirachium shiotae</name>
    <dbReference type="NCBI Taxonomy" id="176275"/>
    <lineage>
        <taxon>Eukaryota</taxon>
        <taxon>Fungi</taxon>
        <taxon>Dikarya</taxon>
        <taxon>Ascomycota</taxon>
        <taxon>Pezizomycotina</taxon>
        <taxon>Sordariomycetes</taxon>
        <taxon>Hypocreomycetidae</taxon>
        <taxon>Hypocreales</taxon>
        <taxon>Cordycipitaceae</taxon>
        <taxon>Beauveria</taxon>
    </lineage>
</organism>
<dbReference type="Proteomes" id="UP000235728">
    <property type="component" value="Unassembled WGS sequence"/>
</dbReference>
<feature type="region of interest" description="Disordered" evidence="1">
    <location>
        <begin position="43"/>
        <end position="79"/>
    </location>
</feature>
<reference evidence="2 3" key="1">
    <citation type="journal article" date="2016" name="Appl. Microbiol. Biotechnol.">
        <title>Characterization of T-DNA insertion mutants with decreased virulence in the entomopathogenic fungus Beauveria bassiana JEF-007.</title>
        <authorList>
            <person name="Kim S."/>
            <person name="Lee S.J."/>
            <person name="Nai Y.S."/>
            <person name="Yu J.S."/>
            <person name="Lee M.R."/>
            <person name="Yang Y.T."/>
            <person name="Kim J.S."/>
        </authorList>
    </citation>
    <scope>NUCLEOTIDE SEQUENCE [LARGE SCALE GENOMIC DNA]</scope>
    <source>
        <strain evidence="2 3">JEF-007</strain>
    </source>
</reference>
<sequence>MSPTYTMSAHFCRQVYSSWRETRRGNNTTAPTVDMISLATVKSNSVPAAPTSPRASFSSISSESSAGWTRPSSSSSSDR</sequence>
<feature type="compositionally biased region" description="Low complexity" evidence="1">
    <location>
        <begin position="52"/>
        <end position="65"/>
    </location>
</feature>
<dbReference type="OMA" id="MSAHFCR"/>
<protein>
    <submittedName>
        <fullName evidence="2">Uncharacterized protein</fullName>
    </submittedName>
</protein>
<dbReference type="AlphaFoldDB" id="A0A2N6NYW2"/>
<name>A0A2N6NYW2_BEABA</name>
<accession>A0A2N6NYW2</accession>
<evidence type="ECO:0000313" key="2">
    <source>
        <dbReference type="EMBL" id="PMB72453.1"/>
    </source>
</evidence>
<evidence type="ECO:0000256" key="1">
    <source>
        <dbReference type="SAM" id="MobiDB-lite"/>
    </source>
</evidence>
<proteinExistence type="predicted"/>